<dbReference type="RefSeq" id="WP_184581952.1">
    <property type="nucleotide sequence ID" value="NZ_JACHJT010000001.1"/>
</dbReference>
<keyword evidence="1" id="KW-0805">Transcription regulation</keyword>
<keyword evidence="2 4" id="KW-0238">DNA-binding</keyword>
<evidence type="ECO:0000256" key="2">
    <source>
        <dbReference type="ARBA" id="ARBA00023125"/>
    </source>
</evidence>
<dbReference type="EMBL" id="JACHJT010000001">
    <property type="protein sequence ID" value="MBB4934123.1"/>
    <property type="molecule type" value="Genomic_DNA"/>
</dbReference>
<dbReference type="SUPFAM" id="SSF48498">
    <property type="entry name" value="Tetracyclin repressor-like, C-terminal domain"/>
    <property type="match status" value="1"/>
</dbReference>
<dbReference type="GO" id="GO:0000976">
    <property type="term" value="F:transcription cis-regulatory region binding"/>
    <property type="evidence" value="ECO:0007669"/>
    <property type="project" value="TreeGrafter"/>
</dbReference>
<gene>
    <name evidence="6" type="ORF">F4561_004943</name>
</gene>
<dbReference type="Proteomes" id="UP000523007">
    <property type="component" value="Unassembled WGS sequence"/>
</dbReference>
<dbReference type="InterPro" id="IPR050109">
    <property type="entry name" value="HTH-type_TetR-like_transc_reg"/>
</dbReference>
<dbReference type="Gene3D" id="1.10.357.10">
    <property type="entry name" value="Tetracycline Repressor, domain 2"/>
    <property type="match status" value="1"/>
</dbReference>
<dbReference type="PANTHER" id="PTHR30055:SF234">
    <property type="entry name" value="HTH-TYPE TRANSCRIPTIONAL REGULATOR BETI"/>
    <property type="match status" value="1"/>
</dbReference>
<organism evidence="6 7">
    <name type="scientific">Lipingzhangella halophila</name>
    <dbReference type="NCBI Taxonomy" id="1783352"/>
    <lineage>
        <taxon>Bacteria</taxon>
        <taxon>Bacillati</taxon>
        <taxon>Actinomycetota</taxon>
        <taxon>Actinomycetes</taxon>
        <taxon>Streptosporangiales</taxon>
        <taxon>Nocardiopsidaceae</taxon>
        <taxon>Lipingzhangella</taxon>
    </lineage>
</organism>
<keyword evidence="7" id="KW-1185">Reference proteome</keyword>
<sequence>MSTSAPRTRRRADAERSIARIVAAARERLSADPNASTEDIARAAGVGRMTLYGHFHDRTELVEAALTETLRAGEEVLRDVDLTGDPREVLRNLLGSSWTLVAESASLLAAADGVVPDSRLRELHEDPARRLEELLRRGQLEGVFRVDLPLPWLVSAIHYLLHGAASEVRAGRLPASDAAEIVTRTVESVVLPASGADRDE</sequence>
<dbReference type="PROSITE" id="PS50977">
    <property type="entry name" value="HTH_TETR_2"/>
    <property type="match status" value="1"/>
</dbReference>
<dbReference type="PANTHER" id="PTHR30055">
    <property type="entry name" value="HTH-TYPE TRANSCRIPTIONAL REGULATOR RUTR"/>
    <property type="match status" value="1"/>
</dbReference>
<evidence type="ECO:0000259" key="5">
    <source>
        <dbReference type="PROSITE" id="PS50977"/>
    </source>
</evidence>
<name>A0A7W7W4Z2_9ACTN</name>
<dbReference type="InterPro" id="IPR009057">
    <property type="entry name" value="Homeodomain-like_sf"/>
</dbReference>
<evidence type="ECO:0000256" key="3">
    <source>
        <dbReference type="ARBA" id="ARBA00023163"/>
    </source>
</evidence>
<protein>
    <submittedName>
        <fullName evidence="6">AcrR family transcriptional regulator</fullName>
    </submittedName>
</protein>
<evidence type="ECO:0000313" key="6">
    <source>
        <dbReference type="EMBL" id="MBB4934123.1"/>
    </source>
</evidence>
<feature type="DNA-binding region" description="H-T-H motif" evidence="4">
    <location>
        <begin position="36"/>
        <end position="55"/>
    </location>
</feature>
<accession>A0A7W7W4Z2</accession>
<proteinExistence type="predicted"/>
<dbReference type="InterPro" id="IPR001647">
    <property type="entry name" value="HTH_TetR"/>
</dbReference>
<evidence type="ECO:0000256" key="1">
    <source>
        <dbReference type="ARBA" id="ARBA00023015"/>
    </source>
</evidence>
<reference evidence="6 7" key="1">
    <citation type="submission" date="2020-08" db="EMBL/GenBank/DDBJ databases">
        <title>Sequencing the genomes of 1000 actinobacteria strains.</title>
        <authorList>
            <person name="Klenk H.-P."/>
        </authorList>
    </citation>
    <scope>NUCLEOTIDE SEQUENCE [LARGE SCALE GENOMIC DNA]</scope>
    <source>
        <strain evidence="6 7">DSM 102030</strain>
    </source>
</reference>
<dbReference type="AlphaFoldDB" id="A0A7W7W4Z2"/>
<dbReference type="SUPFAM" id="SSF46689">
    <property type="entry name" value="Homeodomain-like"/>
    <property type="match status" value="1"/>
</dbReference>
<evidence type="ECO:0000256" key="4">
    <source>
        <dbReference type="PROSITE-ProRule" id="PRU00335"/>
    </source>
</evidence>
<feature type="domain" description="HTH tetR-type" evidence="5">
    <location>
        <begin position="15"/>
        <end position="73"/>
    </location>
</feature>
<dbReference type="InterPro" id="IPR036271">
    <property type="entry name" value="Tet_transcr_reg_TetR-rel_C_sf"/>
</dbReference>
<keyword evidence="3" id="KW-0804">Transcription</keyword>
<evidence type="ECO:0000313" key="7">
    <source>
        <dbReference type="Proteomes" id="UP000523007"/>
    </source>
</evidence>
<dbReference type="Pfam" id="PF00440">
    <property type="entry name" value="TetR_N"/>
    <property type="match status" value="1"/>
</dbReference>
<comment type="caution">
    <text evidence="6">The sequence shown here is derived from an EMBL/GenBank/DDBJ whole genome shotgun (WGS) entry which is preliminary data.</text>
</comment>
<dbReference type="GO" id="GO:0003700">
    <property type="term" value="F:DNA-binding transcription factor activity"/>
    <property type="evidence" value="ECO:0007669"/>
    <property type="project" value="TreeGrafter"/>
</dbReference>